<gene>
    <name evidence="1" type="ORF">DDT54_02525</name>
</gene>
<comment type="caution">
    <text evidence="1">The sequence shown here is derived from an EMBL/GenBank/DDBJ whole genome shotgun (WGS) entry which is preliminary data.</text>
</comment>
<evidence type="ECO:0000313" key="1">
    <source>
        <dbReference type="EMBL" id="PWC26208.1"/>
    </source>
</evidence>
<reference evidence="1 2" key="1">
    <citation type="submission" date="2018-04" db="EMBL/GenBank/DDBJ databases">
        <title>Brenneria corticis sp.nov.</title>
        <authorList>
            <person name="Li Y."/>
        </authorList>
    </citation>
    <scope>NUCLEOTIDE SEQUENCE [LARGE SCALE GENOMIC DNA]</scope>
    <source>
        <strain evidence="1 2">LMG 2694</strain>
    </source>
</reference>
<accession>A0A2U1UX46</accession>
<dbReference type="EMBL" id="QDKK01000001">
    <property type="protein sequence ID" value="PWC26208.1"/>
    <property type="molecule type" value="Genomic_DNA"/>
</dbReference>
<protein>
    <submittedName>
        <fullName evidence="1">Uncharacterized protein</fullName>
    </submittedName>
</protein>
<sequence length="69" mass="8522">MIYNYVSYLDPYKLERKIKQQSADKKRRWQKRNAHSPLNGPYPLCWMMTWFPSWPNSWLNEMLPCRKSL</sequence>
<proteinExistence type="predicted"/>
<name>A0A2U1UX46_9GAMM</name>
<dbReference type="Proteomes" id="UP000295985">
    <property type="component" value="Unassembled WGS sequence"/>
</dbReference>
<evidence type="ECO:0000313" key="2">
    <source>
        <dbReference type="Proteomes" id="UP000295985"/>
    </source>
</evidence>
<dbReference type="AlphaFoldDB" id="A0A2U1UX46"/>
<organism evidence="1 2">
    <name type="scientific">Brenneria nigrifluens DSM 30175 = ATCC 13028</name>
    <dbReference type="NCBI Taxonomy" id="1121120"/>
    <lineage>
        <taxon>Bacteria</taxon>
        <taxon>Pseudomonadati</taxon>
        <taxon>Pseudomonadota</taxon>
        <taxon>Gammaproteobacteria</taxon>
        <taxon>Enterobacterales</taxon>
        <taxon>Pectobacteriaceae</taxon>
        <taxon>Brenneria</taxon>
    </lineage>
</organism>